<protein>
    <recommendedName>
        <fullName evidence="13">Peptidase M50 domain-containing protein</fullName>
    </recommendedName>
</protein>
<dbReference type="AlphaFoldDB" id="A0A3G2R679"/>
<evidence type="ECO:0000256" key="11">
    <source>
        <dbReference type="ARBA" id="ARBA00023136"/>
    </source>
</evidence>
<keyword evidence="4" id="KW-0645">Protease</keyword>
<keyword evidence="9 12" id="KW-1133">Transmembrane helix</keyword>
<dbReference type="GO" id="GO:0006508">
    <property type="term" value="P:proteolysis"/>
    <property type="evidence" value="ECO:0007669"/>
    <property type="project" value="UniProtKB-KW"/>
</dbReference>
<evidence type="ECO:0000313" key="14">
    <source>
        <dbReference type="EMBL" id="AYO30970.1"/>
    </source>
</evidence>
<evidence type="ECO:0000256" key="8">
    <source>
        <dbReference type="ARBA" id="ARBA00022833"/>
    </source>
</evidence>
<feature type="transmembrane region" description="Helical" evidence="12">
    <location>
        <begin position="12"/>
        <end position="39"/>
    </location>
</feature>
<dbReference type="GO" id="GO:0046872">
    <property type="term" value="F:metal ion binding"/>
    <property type="evidence" value="ECO:0007669"/>
    <property type="project" value="UniProtKB-KW"/>
</dbReference>
<dbReference type="InterPro" id="IPR008915">
    <property type="entry name" value="Peptidase_M50"/>
</dbReference>
<evidence type="ECO:0000256" key="12">
    <source>
        <dbReference type="SAM" id="Phobius"/>
    </source>
</evidence>
<dbReference type="EMBL" id="CP033169">
    <property type="protein sequence ID" value="AYO30970.1"/>
    <property type="molecule type" value="Genomic_DNA"/>
</dbReference>
<evidence type="ECO:0000259" key="13">
    <source>
        <dbReference type="Pfam" id="PF02163"/>
    </source>
</evidence>
<gene>
    <name evidence="14" type="ORF">D2962_10455</name>
</gene>
<dbReference type="KEGG" id="bacg:D2962_10455"/>
<proteinExistence type="inferred from homology"/>
<evidence type="ECO:0000256" key="3">
    <source>
        <dbReference type="ARBA" id="ARBA00007931"/>
    </source>
</evidence>
<evidence type="ECO:0000256" key="9">
    <source>
        <dbReference type="ARBA" id="ARBA00022989"/>
    </source>
</evidence>
<dbReference type="PANTHER" id="PTHR39188:SF3">
    <property type="entry name" value="STAGE IV SPORULATION PROTEIN FB"/>
    <property type="match status" value="1"/>
</dbReference>
<feature type="transmembrane region" description="Helical" evidence="12">
    <location>
        <begin position="83"/>
        <end position="104"/>
    </location>
</feature>
<evidence type="ECO:0000256" key="2">
    <source>
        <dbReference type="ARBA" id="ARBA00004141"/>
    </source>
</evidence>
<evidence type="ECO:0000256" key="1">
    <source>
        <dbReference type="ARBA" id="ARBA00001947"/>
    </source>
</evidence>
<evidence type="ECO:0000256" key="6">
    <source>
        <dbReference type="ARBA" id="ARBA00022723"/>
    </source>
</evidence>
<dbReference type="RefSeq" id="WP_120768956.1">
    <property type="nucleotide sequence ID" value="NZ_CP033169.1"/>
</dbReference>
<dbReference type="GO" id="GO:0008237">
    <property type="term" value="F:metallopeptidase activity"/>
    <property type="evidence" value="ECO:0007669"/>
    <property type="project" value="UniProtKB-KW"/>
</dbReference>
<comment type="subcellular location">
    <subcellularLocation>
        <location evidence="2">Membrane</location>
        <topology evidence="2">Multi-pass membrane protein</topology>
    </subcellularLocation>
</comment>
<organism evidence="14 15">
    <name type="scientific">Biomaibacter acetigenes</name>
    <dbReference type="NCBI Taxonomy" id="2316383"/>
    <lineage>
        <taxon>Bacteria</taxon>
        <taxon>Bacillati</taxon>
        <taxon>Bacillota</taxon>
        <taxon>Clostridia</taxon>
        <taxon>Thermosediminibacterales</taxon>
        <taxon>Tepidanaerobacteraceae</taxon>
        <taxon>Biomaibacter</taxon>
    </lineage>
</organism>
<evidence type="ECO:0000313" key="15">
    <source>
        <dbReference type="Proteomes" id="UP000280960"/>
    </source>
</evidence>
<dbReference type="Pfam" id="PF02163">
    <property type="entry name" value="Peptidase_M50"/>
    <property type="match status" value="1"/>
</dbReference>
<keyword evidence="5 12" id="KW-0812">Transmembrane</keyword>
<evidence type="ECO:0000256" key="7">
    <source>
        <dbReference type="ARBA" id="ARBA00022801"/>
    </source>
</evidence>
<dbReference type="Proteomes" id="UP000280960">
    <property type="component" value="Chromosome"/>
</dbReference>
<evidence type="ECO:0000256" key="4">
    <source>
        <dbReference type="ARBA" id="ARBA00022670"/>
    </source>
</evidence>
<keyword evidence="6" id="KW-0479">Metal-binding</keyword>
<dbReference type="GO" id="GO:0016020">
    <property type="term" value="C:membrane"/>
    <property type="evidence" value="ECO:0007669"/>
    <property type="project" value="UniProtKB-SubCell"/>
</dbReference>
<accession>A0A3G2R679</accession>
<evidence type="ECO:0000256" key="5">
    <source>
        <dbReference type="ARBA" id="ARBA00022692"/>
    </source>
</evidence>
<comment type="similarity">
    <text evidence="3">Belongs to the peptidase M50B family.</text>
</comment>
<name>A0A3G2R679_9FIRM</name>
<keyword evidence="10" id="KW-0482">Metalloprotease</keyword>
<reference evidence="14 15" key="1">
    <citation type="submission" date="2018-10" db="EMBL/GenBank/DDBJ databases">
        <authorList>
            <person name="Zhang X."/>
        </authorList>
    </citation>
    <scope>NUCLEOTIDE SEQUENCE [LARGE SCALE GENOMIC DNA]</scope>
    <source>
        <strain evidence="14 15">SK-G1</strain>
    </source>
</reference>
<feature type="transmembrane region" description="Helical" evidence="12">
    <location>
        <begin position="164"/>
        <end position="197"/>
    </location>
</feature>
<comment type="cofactor">
    <cofactor evidence="1">
        <name>Zn(2+)</name>
        <dbReference type="ChEBI" id="CHEBI:29105"/>
    </cofactor>
</comment>
<feature type="domain" description="Peptidase M50" evidence="13">
    <location>
        <begin position="33"/>
        <end position="104"/>
    </location>
</feature>
<sequence length="288" mass="32606">MTFKILEMDINIDFFFALIIFSSLFAGLWAQMIAALMALGFHEMGHVISARAMGIKVEKIDILPFGGRIKIANLDEAVPEVEMLTALAGPMANFAVSVFLLFLINQSVISPKTGNNFINYQLMIGLFNMLPALPLDGGRVFVLWLRQHMNFISAVRVAAGLSKALALVMFLAAVIGLFMSRFFINFIIAGFFLLIYASKEQKEAPLFFIKHIARKKEILFKKGFLPIEGLAAVEKTPVKQLLYEFMPHKYYFVYILDNGMKIKKYLTETEIFDKIIQEGLDIRLKDLI</sequence>
<evidence type="ECO:0000256" key="10">
    <source>
        <dbReference type="ARBA" id="ARBA00023049"/>
    </source>
</evidence>
<dbReference type="PANTHER" id="PTHR39188">
    <property type="entry name" value="MEMBRANE-ASSOCIATED ZINC METALLOPROTEASE M50B"/>
    <property type="match status" value="1"/>
</dbReference>
<keyword evidence="8" id="KW-0862">Zinc</keyword>
<keyword evidence="7" id="KW-0378">Hydrolase</keyword>
<keyword evidence="11 12" id="KW-0472">Membrane</keyword>
<keyword evidence="15" id="KW-1185">Reference proteome</keyword>